<proteinExistence type="predicted"/>
<gene>
    <name evidence="1" type="ORF">DSO57_1011848</name>
</gene>
<sequence length="59" mass="6304">MVPSTRPWALVGQSASYLIKLAPLLWWNIPSSQQSKLAAESKGTPTVAGKAIVLPCDPE</sequence>
<reference evidence="1" key="1">
    <citation type="submission" date="2022-04" db="EMBL/GenBank/DDBJ databases">
        <title>Genome of the entomopathogenic fungus Entomophthora muscae.</title>
        <authorList>
            <person name="Elya C."/>
            <person name="Lovett B.R."/>
            <person name="Lee E."/>
            <person name="Macias A.M."/>
            <person name="Hajek A.E."/>
            <person name="De Bivort B.L."/>
            <person name="Kasson M.T."/>
            <person name="De Fine Licht H.H."/>
            <person name="Stajich J.E."/>
        </authorList>
    </citation>
    <scope>NUCLEOTIDE SEQUENCE</scope>
    <source>
        <strain evidence="1">Berkeley</strain>
    </source>
</reference>
<evidence type="ECO:0000313" key="1">
    <source>
        <dbReference type="EMBL" id="KAJ9058471.1"/>
    </source>
</evidence>
<keyword evidence="2" id="KW-1185">Reference proteome</keyword>
<protein>
    <submittedName>
        <fullName evidence="1">Uncharacterized protein</fullName>
    </submittedName>
</protein>
<accession>A0ACC2S7V8</accession>
<dbReference type="Proteomes" id="UP001165960">
    <property type="component" value="Unassembled WGS sequence"/>
</dbReference>
<organism evidence="1 2">
    <name type="scientific">Entomophthora muscae</name>
    <dbReference type="NCBI Taxonomy" id="34485"/>
    <lineage>
        <taxon>Eukaryota</taxon>
        <taxon>Fungi</taxon>
        <taxon>Fungi incertae sedis</taxon>
        <taxon>Zoopagomycota</taxon>
        <taxon>Entomophthoromycotina</taxon>
        <taxon>Entomophthoromycetes</taxon>
        <taxon>Entomophthorales</taxon>
        <taxon>Entomophthoraceae</taxon>
        <taxon>Entomophthora</taxon>
    </lineage>
</organism>
<evidence type="ECO:0000313" key="2">
    <source>
        <dbReference type="Proteomes" id="UP001165960"/>
    </source>
</evidence>
<name>A0ACC2S7V8_9FUNG</name>
<comment type="caution">
    <text evidence="1">The sequence shown here is derived from an EMBL/GenBank/DDBJ whole genome shotgun (WGS) entry which is preliminary data.</text>
</comment>
<dbReference type="EMBL" id="QTSX02005721">
    <property type="protein sequence ID" value="KAJ9058471.1"/>
    <property type="molecule type" value="Genomic_DNA"/>
</dbReference>